<gene>
    <name evidence="1" type="ORF">CD934_32980</name>
</gene>
<keyword evidence="2" id="KW-1185">Reference proteome</keyword>
<dbReference type="Proteomes" id="UP000316215">
    <property type="component" value="Chromosome"/>
</dbReference>
<accession>A0A514JZY4</accession>
<dbReference type="RefSeq" id="WP_142233945.1">
    <property type="nucleotide sequence ID" value="NZ_CP022310.1"/>
</dbReference>
<sequence>MNSKDLFYGSLESCLGPGSTRFFGSGYKRVVQDLRNITTDGSAEPGALATARGTLTYPQDWSRKSDAGELRPHLSSIDALVLAATLAEVHVGRAFGLTAAQQRRTWLRHADVRAGSSPHEDLADFPVQGRLLAVDHPDPRQPVLTSTYDCRIGGLRVRCTLAHERGAGPQGPVTYADAAQALGPARARHYGEGYKHRAQYADQVHVDLDRQRVSGRQRVVATDRDAETHGAEAAYGPSVSLVDALVGVAQLAQALLYAQDRLSRGSSDTLWMRRFVIGTRTPVRPLGRSFDATVHTARTRLLHMGGETWRTAELTVDDYAGIGGRCSLAHRLPSAA</sequence>
<evidence type="ECO:0000313" key="2">
    <source>
        <dbReference type="Proteomes" id="UP000316215"/>
    </source>
</evidence>
<evidence type="ECO:0008006" key="3">
    <source>
        <dbReference type="Google" id="ProtNLM"/>
    </source>
</evidence>
<reference evidence="1 2" key="1">
    <citation type="submission" date="2017-07" db="EMBL/GenBank/DDBJ databases">
        <title>The Complete Genome of Streptomyces asterosporus-ZSY.</title>
        <authorList>
            <person name="Zhang S."/>
        </authorList>
    </citation>
    <scope>NUCLEOTIDE SEQUENCE [LARGE SCALE GENOMIC DNA]</scope>
    <source>
        <strain evidence="1 2">DSM 41452</strain>
    </source>
</reference>
<proteinExistence type="predicted"/>
<dbReference type="AlphaFoldDB" id="A0A514JZY4"/>
<name>A0A514JZY4_9ACTN</name>
<evidence type="ECO:0000313" key="1">
    <source>
        <dbReference type="EMBL" id="QDI72974.1"/>
    </source>
</evidence>
<dbReference type="Pfam" id="PF05655">
    <property type="entry name" value="AvrD"/>
    <property type="match status" value="1"/>
</dbReference>
<organism evidence="1 2">
    <name type="scientific">Streptomyces calvus</name>
    <dbReference type="NCBI Taxonomy" id="67282"/>
    <lineage>
        <taxon>Bacteria</taxon>
        <taxon>Bacillati</taxon>
        <taxon>Actinomycetota</taxon>
        <taxon>Actinomycetes</taxon>
        <taxon>Kitasatosporales</taxon>
        <taxon>Streptomycetaceae</taxon>
        <taxon>Streptomyces</taxon>
    </lineage>
</organism>
<protein>
    <recommendedName>
        <fullName evidence="3">Avirulence D protein (AvrD)</fullName>
    </recommendedName>
</protein>
<dbReference type="KEGG" id="sast:CD934_32980"/>
<dbReference type="EMBL" id="CP022310">
    <property type="protein sequence ID" value="QDI72974.1"/>
    <property type="molecule type" value="Genomic_DNA"/>
</dbReference>
<dbReference type="InterPro" id="IPR008799">
    <property type="entry name" value="Pseudomon_AvrD"/>
</dbReference>